<feature type="compositionally biased region" description="Polar residues" evidence="8">
    <location>
        <begin position="88"/>
        <end position="100"/>
    </location>
</feature>
<accession>A0ABR3TNM3</accession>
<evidence type="ECO:0000256" key="5">
    <source>
        <dbReference type="ARBA" id="ARBA00023125"/>
    </source>
</evidence>
<dbReference type="SUPFAM" id="SSF57701">
    <property type="entry name" value="Zn2/Cys6 DNA-binding domain"/>
    <property type="match status" value="1"/>
</dbReference>
<evidence type="ECO:0000313" key="11">
    <source>
        <dbReference type="Proteomes" id="UP001521184"/>
    </source>
</evidence>
<feature type="compositionally biased region" description="Polar residues" evidence="8">
    <location>
        <begin position="108"/>
        <end position="118"/>
    </location>
</feature>
<evidence type="ECO:0000256" key="1">
    <source>
        <dbReference type="ARBA" id="ARBA00004123"/>
    </source>
</evidence>
<dbReference type="PANTHER" id="PTHR47782">
    <property type="entry name" value="ZN(II)2CYS6 TRANSCRIPTION FACTOR (EUROFUNG)-RELATED"/>
    <property type="match status" value="1"/>
</dbReference>
<comment type="caution">
    <text evidence="10">The sequence shown here is derived from an EMBL/GenBank/DDBJ whole genome shotgun (WGS) entry which is preliminary data.</text>
</comment>
<feature type="domain" description="Zn(2)-C6 fungal-type" evidence="9">
    <location>
        <begin position="14"/>
        <end position="42"/>
    </location>
</feature>
<organism evidence="10 11">
    <name type="scientific">Diplodia intermedia</name>
    <dbReference type="NCBI Taxonomy" id="856260"/>
    <lineage>
        <taxon>Eukaryota</taxon>
        <taxon>Fungi</taxon>
        <taxon>Dikarya</taxon>
        <taxon>Ascomycota</taxon>
        <taxon>Pezizomycotina</taxon>
        <taxon>Dothideomycetes</taxon>
        <taxon>Dothideomycetes incertae sedis</taxon>
        <taxon>Botryosphaeriales</taxon>
        <taxon>Botryosphaeriaceae</taxon>
        <taxon>Diplodia</taxon>
    </lineage>
</organism>
<reference evidence="10 11" key="1">
    <citation type="journal article" date="2023" name="Plant Dis.">
        <title>First Report of Diplodia intermedia Causing Canker and Dieback Diseases on Apple Trees in Canada.</title>
        <authorList>
            <person name="Ellouze W."/>
            <person name="Ilyukhin E."/>
            <person name="Sulman M."/>
            <person name="Ali S."/>
        </authorList>
    </citation>
    <scope>NUCLEOTIDE SEQUENCE [LARGE SCALE GENOMIC DNA]</scope>
    <source>
        <strain evidence="10 11">M45-28</strain>
    </source>
</reference>
<dbReference type="InterPro" id="IPR052202">
    <property type="entry name" value="Yeast_MetPath_Reg"/>
</dbReference>
<evidence type="ECO:0000259" key="9">
    <source>
        <dbReference type="PROSITE" id="PS50048"/>
    </source>
</evidence>
<keyword evidence="4" id="KW-0805">Transcription regulation</keyword>
<keyword evidence="6" id="KW-0804">Transcription</keyword>
<dbReference type="EMBL" id="JAKEKT020000041">
    <property type="protein sequence ID" value="KAL1641272.1"/>
    <property type="molecule type" value="Genomic_DNA"/>
</dbReference>
<evidence type="ECO:0000256" key="2">
    <source>
        <dbReference type="ARBA" id="ARBA00022723"/>
    </source>
</evidence>
<dbReference type="Pfam" id="PF00172">
    <property type="entry name" value="Zn_clus"/>
    <property type="match status" value="1"/>
</dbReference>
<keyword evidence="11" id="KW-1185">Reference proteome</keyword>
<keyword evidence="2" id="KW-0479">Metal-binding</keyword>
<keyword evidence="7" id="KW-0539">Nucleus</keyword>
<dbReference type="InterPro" id="IPR001138">
    <property type="entry name" value="Zn2Cys6_DnaBD"/>
</dbReference>
<feature type="region of interest" description="Disordered" evidence="8">
    <location>
        <begin position="84"/>
        <end position="118"/>
    </location>
</feature>
<dbReference type="InterPro" id="IPR036864">
    <property type="entry name" value="Zn2-C6_fun-type_DNA-bd_sf"/>
</dbReference>
<proteinExistence type="predicted"/>
<evidence type="ECO:0000256" key="4">
    <source>
        <dbReference type="ARBA" id="ARBA00023015"/>
    </source>
</evidence>
<name>A0ABR3TNM3_9PEZI</name>
<evidence type="ECO:0000256" key="6">
    <source>
        <dbReference type="ARBA" id="ARBA00023163"/>
    </source>
</evidence>
<dbReference type="PROSITE" id="PS00463">
    <property type="entry name" value="ZN2_CY6_FUNGAL_1"/>
    <property type="match status" value="1"/>
</dbReference>
<comment type="subcellular location">
    <subcellularLocation>
        <location evidence="1">Nucleus</location>
    </subcellularLocation>
</comment>
<dbReference type="SMART" id="SM00066">
    <property type="entry name" value="GAL4"/>
    <property type="match status" value="1"/>
</dbReference>
<dbReference type="Gene3D" id="4.10.240.10">
    <property type="entry name" value="Zn(2)-C6 fungal-type DNA-binding domain"/>
    <property type="match status" value="1"/>
</dbReference>
<gene>
    <name evidence="10" type="ORF">SLS58_006174</name>
</gene>
<dbReference type="PROSITE" id="PS50048">
    <property type="entry name" value="ZN2_CY6_FUNGAL_2"/>
    <property type="match status" value="1"/>
</dbReference>
<sequence length="232" mass="25480">MHQPSKQPKKVRLACERCRDRRIKCDGKVPACQNCSNAQVPCIDVDSRTSAGRVSRAFQHNAAARIEWLESIIRSRLPDVDLSAGPQLLNTDPSPVTGQNRGIKRSRSAPSHETYSAEQSARSMAFHLGLLSLDVNSSHVHYLGSSSGSLFTPILQQNQEDPASLIPPSSQEPPGDEGHMDPFTVYEQADESGLEASHVAQVHRLYATLKTCPLVETVAYRRSDDECPVPLL</sequence>
<evidence type="ECO:0000256" key="8">
    <source>
        <dbReference type="SAM" id="MobiDB-lite"/>
    </source>
</evidence>
<keyword evidence="3" id="KW-0862">Zinc</keyword>
<feature type="region of interest" description="Disordered" evidence="8">
    <location>
        <begin position="161"/>
        <end position="182"/>
    </location>
</feature>
<protein>
    <recommendedName>
        <fullName evidence="9">Zn(2)-C6 fungal-type domain-containing protein</fullName>
    </recommendedName>
</protein>
<keyword evidence="5" id="KW-0238">DNA-binding</keyword>
<evidence type="ECO:0000313" key="10">
    <source>
        <dbReference type="EMBL" id="KAL1641272.1"/>
    </source>
</evidence>
<evidence type="ECO:0000256" key="7">
    <source>
        <dbReference type="ARBA" id="ARBA00023242"/>
    </source>
</evidence>
<evidence type="ECO:0000256" key="3">
    <source>
        <dbReference type="ARBA" id="ARBA00022833"/>
    </source>
</evidence>
<dbReference type="Proteomes" id="UP001521184">
    <property type="component" value="Unassembled WGS sequence"/>
</dbReference>
<dbReference type="PANTHER" id="PTHR47782:SF1">
    <property type="entry name" value="PYRIMIDINE PATHWAY REGULATORY PROTEIN 1"/>
    <property type="match status" value="1"/>
</dbReference>
<dbReference type="CDD" id="cd00067">
    <property type="entry name" value="GAL4"/>
    <property type="match status" value="1"/>
</dbReference>